<sequence>MTASFVALALSVF</sequence>
<name>A0A0A9H3K7_ARUDO</name>
<proteinExistence type="predicted"/>
<accession>A0A0A9H3K7</accession>
<dbReference type="EMBL" id="GBRH01166554">
    <property type="protein sequence ID" value="JAE31342.1"/>
    <property type="molecule type" value="Transcribed_RNA"/>
</dbReference>
<organism evidence="1">
    <name type="scientific">Arundo donax</name>
    <name type="common">Giant reed</name>
    <name type="synonym">Donax arundinaceus</name>
    <dbReference type="NCBI Taxonomy" id="35708"/>
    <lineage>
        <taxon>Eukaryota</taxon>
        <taxon>Viridiplantae</taxon>
        <taxon>Streptophyta</taxon>
        <taxon>Embryophyta</taxon>
        <taxon>Tracheophyta</taxon>
        <taxon>Spermatophyta</taxon>
        <taxon>Magnoliopsida</taxon>
        <taxon>Liliopsida</taxon>
        <taxon>Poales</taxon>
        <taxon>Poaceae</taxon>
        <taxon>PACMAD clade</taxon>
        <taxon>Arundinoideae</taxon>
        <taxon>Arundineae</taxon>
        <taxon>Arundo</taxon>
    </lineage>
</organism>
<protein>
    <submittedName>
        <fullName evidence="1">Uncharacterized protein</fullName>
    </submittedName>
</protein>
<reference evidence="1" key="1">
    <citation type="submission" date="2014-09" db="EMBL/GenBank/DDBJ databases">
        <authorList>
            <person name="Magalhaes I.L.F."/>
            <person name="Oliveira U."/>
            <person name="Santos F.R."/>
            <person name="Vidigal T.H.D.A."/>
            <person name="Brescovit A.D."/>
            <person name="Santos A.J."/>
        </authorList>
    </citation>
    <scope>NUCLEOTIDE SEQUENCE</scope>
    <source>
        <tissue evidence="1">Shoot tissue taken approximately 20 cm above the soil surface</tissue>
    </source>
</reference>
<reference evidence="1" key="2">
    <citation type="journal article" date="2015" name="Data Brief">
        <title>Shoot transcriptome of the giant reed, Arundo donax.</title>
        <authorList>
            <person name="Barrero R.A."/>
            <person name="Guerrero F.D."/>
            <person name="Moolhuijzen P."/>
            <person name="Goolsby J.A."/>
            <person name="Tidwell J."/>
            <person name="Bellgard S.E."/>
            <person name="Bellgard M.I."/>
        </authorList>
    </citation>
    <scope>NUCLEOTIDE SEQUENCE</scope>
    <source>
        <tissue evidence="1">Shoot tissue taken approximately 20 cm above the soil surface</tissue>
    </source>
</reference>
<evidence type="ECO:0000313" key="1">
    <source>
        <dbReference type="EMBL" id="JAE31342.1"/>
    </source>
</evidence>